<reference evidence="9" key="1">
    <citation type="submission" date="2020-05" db="EMBL/GenBank/DDBJ databases">
        <authorList>
            <person name="Chiriac C."/>
            <person name="Salcher M."/>
            <person name="Ghai R."/>
            <person name="Kavagutti S V."/>
        </authorList>
    </citation>
    <scope>NUCLEOTIDE SEQUENCE</scope>
</reference>
<dbReference type="GO" id="GO:0000105">
    <property type="term" value="P:L-histidine biosynthetic process"/>
    <property type="evidence" value="ECO:0007669"/>
    <property type="project" value="UniProtKB-KW"/>
</dbReference>
<dbReference type="HAMAP" id="MF_01023">
    <property type="entry name" value="HisC_aminotrans_2"/>
    <property type="match status" value="1"/>
</dbReference>
<dbReference type="SUPFAM" id="SSF53383">
    <property type="entry name" value="PLP-dependent transferases"/>
    <property type="match status" value="1"/>
</dbReference>
<proteinExistence type="inferred from homology"/>
<dbReference type="InterPro" id="IPR005861">
    <property type="entry name" value="HisP_aminotrans"/>
</dbReference>
<dbReference type="GO" id="GO:0004400">
    <property type="term" value="F:histidinol-phosphate transaminase activity"/>
    <property type="evidence" value="ECO:0007669"/>
    <property type="project" value="InterPro"/>
</dbReference>
<dbReference type="Gene3D" id="3.40.640.10">
    <property type="entry name" value="Type I PLP-dependent aspartate aminotransferase-like (Major domain)"/>
    <property type="match status" value="1"/>
</dbReference>
<keyword evidence="2" id="KW-0032">Aminotransferase</keyword>
<dbReference type="GO" id="GO:0030170">
    <property type="term" value="F:pyridoxal phosphate binding"/>
    <property type="evidence" value="ECO:0007669"/>
    <property type="project" value="InterPro"/>
</dbReference>
<evidence type="ECO:0000256" key="3">
    <source>
        <dbReference type="ARBA" id="ARBA00022605"/>
    </source>
</evidence>
<keyword evidence="6" id="KW-0368">Histidine biosynthesis</keyword>
<dbReference type="InterPro" id="IPR015422">
    <property type="entry name" value="PyrdxlP-dep_Trfase_small"/>
</dbReference>
<evidence type="ECO:0000256" key="4">
    <source>
        <dbReference type="ARBA" id="ARBA00022679"/>
    </source>
</evidence>
<dbReference type="InterPro" id="IPR004839">
    <property type="entry name" value="Aminotransferase_I/II_large"/>
</dbReference>
<dbReference type="InterPro" id="IPR015424">
    <property type="entry name" value="PyrdxlP-dep_Trfase"/>
</dbReference>
<dbReference type="Pfam" id="PF00155">
    <property type="entry name" value="Aminotran_1_2"/>
    <property type="match status" value="1"/>
</dbReference>
<sequence length="356" mass="39385">MNTVTRVPVRDDLRALEGYHSPQVNVSVRLNTNESPFAPPTAWRDAFAAELARVDWQRYPDRGARALREGIAAQHGVSPAQVFAANGSNEVLQTLVLTFAGPGRTVATFEPTYQMHGQIARVAGSIVVEGERAPDFTLDMAEVQRVLSTALPAITFLCSPNNPTGLVEPEAKIRSVLEQAPGLLVVDEAYGQFAEWSALGLIDEETPLVVTRTFSKTWSMAGTRLGYLVGPEWLVAELDKVVLPYHLDTAKQIAGRLALQYVDEMESRVQFIIDERERLSTAMADMPIDVFPSGANFILFRPRKHSGRDVWQQLLDRDVLVRDCSGWPRLENCLRVTIGTAEENNVFLKALAEVTA</sequence>
<gene>
    <name evidence="10" type="ORF">UFOPK3099_00309</name>
    <name evidence="11" type="ORF">UFOPK3931_02850</name>
    <name evidence="9" type="ORF">UFOPK4189_02542</name>
</gene>
<accession>A0A6J6A962</accession>
<evidence type="ECO:0000313" key="11">
    <source>
        <dbReference type="EMBL" id="CAB5011609.1"/>
    </source>
</evidence>
<dbReference type="PANTHER" id="PTHR42885">
    <property type="entry name" value="HISTIDINOL-PHOSPHATE AMINOTRANSFERASE-RELATED"/>
    <property type="match status" value="1"/>
</dbReference>
<protein>
    <submittedName>
        <fullName evidence="9">Unannotated protein</fullName>
    </submittedName>
</protein>
<dbReference type="Gene3D" id="3.90.1150.10">
    <property type="entry name" value="Aspartate Aminotransferase, domain 1"/>
    <property type="match status" value="1"/>
</dbReference>
<dbReference type="AlphaFoldDB" id="A0A6J6A962"/>
<feature type="domain" description="Aminotransferase class I/classII large" evidence="8">
    <location>
        <begin position="28"/>
        <end position="351"/>
    </location>
</feature>
<dbReference type="EMBL" id="CAESGF010000018">
    <property type="protein sequence ID" value="CAB4364782.1"/>
    <property type="molecule type" value="Genomic_DNA"/>
</dbReference>
<dbReference type="CDD" id="cd00609">
    <property type="entry name" value="AAT_like"/>
    <property type="match status" value="1"/>
</dbReference>
<evidence type="ECO:0000256" key="6">
    <source>
        <dbReference type="ARBA" id="ARBA00023102"/>
    </source>
</evidence>
<evidence type="ECO:0000256" key="2">
    <source>
        <dbReference type="ARBA" id="ARBA00022576"/>
    </source>
</evidence>
<evidence type="ECO:0000256" key="1">
    <source>
        <dbReference type="ARBA" id="ARBA00001933"/>
    </source>
</evidence>
<dbReference type="InterPro" id="IPR015421">
    <property type="entry name" value="PyrdxlP-dep_Trfase_major"/>
</dbReference>
<dbReference type="PANTHER" id="PTHR42885:SF2">
    <property type="entry name" value="HISTIDINOL-PHOSPHATE AMINOTRANSFERASE"/>
    <property type="match status" value="1"/>
</dbReference>
<name>A0A6J6A962_9ZZZZ</name>
<organism evidence="9">
    <name type="scientific">freshwater metagenome</name>
    <dbReference type="NCBI Taxonomy" id="449393"/>
    <lineage>
        <taxon>unclassified sequences</taxon>
        <taxon>metagenomes</taxon>
        <taxon>ecological metagenomes</taxon>
    </lineage>
</organism>
<evidence type="ECO:0000313" key="9">
    <source>
        <dbReference type="EMBL" id="CAB4364782.1"/>
    </source>
</evidence>
<keyword evidence="5" id="KW-0663">Pyridoxal phosphate</keyword>
<dbReference type="NCBIfam" id="TIGR01141">
    <property type="entry name" value="hisC"/>
    <property type="match status" value="1"/>
</dbReference>
<dbReference type="EMBL" id="CAFAAV010000014">
    <property type="protein sequence ID" value="CAB4804276.1"/>
    <property type="molecule type" value="Genomic_DNA"/>
</dbReference>
<evidence type="ECO:0000259" key="8">
    <source>
        <dbReference type="Pfam" id="PF00155"/>
    </source>
</evidence>
<keyword evidence="4" id="KW-0808">Transferase</keyword>
<dbReference type="EMBL" id="CAFBOL010000111">
    <property type="protein sequence ID" value="CAB5011609.1"/>
    <property type="molecule type" value="Genomic_DNA"/>
</dbReference>
<evidence type="ECO:0000256" key="5">
    <source>
        <dbReference type="ARBA" id="ARBA00022898"/>
    </source>
</evidence>
<comment type="cofactor">
    <cofactor evidence="1">
        <name>pyridoxal 5'-phosphate</name>
        <dbReference type="ChEBI" id="CHEBI:597326"/>
    </cofactor>
</comment>
<keyword evidence="3" id="KW-0028">Amino-acid biosynthesis</keyword>
<comment type="pathway">
    <text evidence="7">Amino-acid biosynthesis.</text>
</comment>
<evidence type="ECO:0000313" key="10">
    <source>
        <dbReference type="EMBL" id="CAB4804276.1"/>
    </source>
</evidence>
<evidence type="ECO:0000256" key="7">
    <source>
        <dbReference type="ARBA" id="ARBA00029440"/>
    </source>
</evidence>